<dbReference type="PROSITE" id="PS51120">
    <property type="entry name" value="LDLRB"/>
    <property type="match status" value="7"/>
</dbReference>
<dbReference type="Gene3D" id="4.10.400.10">
    <property type="entry name" value="Low-density Lipoprotein Receptor"/>
    <property type="match status" value="9"/>
</dbReference>
<keyword evidence="7" id="KW-0106">Calcium</keyword>
<dbReference type="InterPro" id="IPR000742">
    <property type="entry name" value="EGF"/>
</dbReference>
<dbReference type="OrthoDB" id="21182at2759"/>
<keyword evidence="11 16" id="KW-0675">Receptor</keyword>
<evidence type="ECO:0000256" key="13">
    <source>
        <dbReference type="PROSITE-ProRule" id="PRU00124"/>
    </source>
</evidence>
<keyword evidence="16" id="KW-0449">Lipoprotein</keyword>
<keyword evidence="12" id="KW-0325">Glycoprotein</keyword>
<feature type="disulfide bond" evidence="13">
    <location>
        <begin position="1121"/>
        <end position="1139"/>
    </location>
</feature>
<feature type="disulfide bond" evidence="13">
    <location>
        <begin position="1114"/>
        <end position="1126"/>
    </location>
</feature>
<dbReference type="InterPro" id="IPR000033">
    <property type="entry name" value="LDLR_classB_rpt"/>
</dbReference>
<keyword evidence="3" id="KW-0254">Endocytosis</keyword>
<comment type="caution">
    <text evidence="13">Lacks conserved residue(s) required for the propagation of feature annotation.</text>
</comment>
<evidence type="ECO:0000313" key="17">
    <source>
        <dbReference type="Proteomes" id="UP000326759"/>
    </source>
</evidence>
<keyword evidence="5" id="KW-0732">Signal</keyword>
<keyword evidence="4" id="KW-0812">Transmembrane</keyword>
<dbReference type="GO" id="GO:0043235">
    <property type="term" value="C:receptor complex"/>
    <property type="evidence" value="ECO:0007669"/>
    <property type="project" value="TreeGrafter"/>
</dbReference>
<dbReference type="InterPro" id="IPR023415">
    <property type="entry name" value="LDLR_class-A_CS"/>
</dbReference>
<keyword evidence="10 13" id="KW-1015">Disulfide bond</keyword>
<feature type="disulfide bond" evidence="13">
    <location>
        <begin position="1133"/>
        <end position="1148"/>
    </location>
</feature>
<name>A0A5N5TI22_9CRUS</name>
<evidence type="ECO:0000256" key="4">
    <source>
        <dbReference type="ARBA" id="ARBA00022692"/>
    </source>
</evidence>
<evidence type="ECO:0000256" key="9">
    <source>
        <dbReference type="ARBA" id="ARBA00023136"/>
    </source>
</evidence>
<dbReference type="Gene3D" id="2.120.10.30">
    <property type="entry name" value="TolB, C-terminal domain"/>
    <property type="match status" value="4"/>
</dbReference>
<dbReference type="InterPro" id="IPR011042">
    <property type="entry name" value="6-blade_b-propeller_TolB-like"/>
</dbReference>
<feature type="repeat" description="LDL-receptor class B" evidence="14">
    <location>
        <begin position="938"/>
        <end position="980"/>
    </location>
</feature>
<keyword evidence="6" id="KW-0677">Repeat</keyword>
<dbReference type="SMART" id="SM00135">
    <property type="entry name" value="LY"/>
    <property type="match status" value="15"/>
</dbReference>
<dbReference type="SUPFAM" id="SSF57424">
    <property type="entry name" value="LDL receptor-like module"/>
    <property type="match status" value="9"/>
</dbReference>
<feature type="domain" description="EGF-like" evidence="15">
    <location>
        <begin position="418"/>
        <end position="457"/>
    </location>
</feature>
<feature type="disulfide bond" evidence="13">
    <location>
        <begin position="1080"/>
        <end position="1098"/>
    </location>
</feature>
<evidence type="ECO:0000256" key="6">
    <source>
        <dbReference type="ARBA" id="ARBA00022737"/>
    </source>
</evidence>
<evidence type="ECO:0000256" key="7">
    <source>
        <dbReference type="ARBA" id="ARBA00022837"/>
    </source>
</evidence>
<feature type="domain" description="EGF-like" evidence="15">
    <location>
        <begin position="1029"/>
        <end position="1067"/>
    </location>
</feature>
<feature type="disulfide bond" evidence="13">
    <location>
        <begin position="1248"/>
        <end position="1266"/>
    </location>
</feature>
<dbReference type="PRINTS" id="PR00261">
    <property type="entry name" value="LDLRECEPTOR"/>
</dbReference>
<dbReference type="CDD" id="cd00112">
    <property type="entry name" value="LDLa"/>
    <property type="match status" value="9"/>
</dbReference>
<keyword evidence="2" id="KW-0245">EGF-like domain</keyword>
<dbReference type="PROSITE" id="PS50068">
    <property type="entry name" value="LDLRA_2"/>
    <property type="match status" value="9"/>
</dbReference>
<dbReference type="PANTHER" id="PTHR22722:SF5">
    <property type="entry name" value="LOW-DENSITY LIPOPROTEIN RECEPTOR-RELATED PROTEIN 1B"/>
    <property type="match status" value="1"/>
</dbReference>
<evidence type="ECO:0000259" key="15">
    <source>
        <dbReference type="SMART" id="SM00181"/>
    </source>
</evidence>
<feature type="disulfide bond" evidence="13">
    <location>
        <begin position="1219"/>
        <end position="1234"/>
    </location>
</feature>
<dbReference type="FunFam" id="2.120.10.30:FF:000241">
    <property type="entry name" value="Low-density lipoprotein receptor-related protein 6"/>
    <property type="match status" value="4"/>
</dbReference>
<feature type="disulfide bond" evidence="13">
    <location>
        <begin position="1260"/>
        <end position="1275"/>
    </location>
</feature>
<feature type="repeat" description="LDL-receptor class B" evidence="14">
    <location>
        <begin position="187"/>
        <end position="231"/>
    </location>
</feature>
<feature type="disulfide bond" evidence="13">
    <location>
        <begin position="1073"/>
        <end position="1085"/>
    </location>
</feature>
<dbReference type="GO" id="GO:0005041">
    <property type="term" value="F:low-density lipoprotein particle receptor activity"/>
    <property type="evidence" value="ECO:0007669"/>
    <property type="project" value="TreeGrafter"/>
</dbReference>
<feature type="domain" description="EGF-like" evidence="15">
    <location>
        <begin position="1072"/>
        <end position="1110"/>
    </location>
</feature>
<evidence type="ECO:0000256" key="2">
    <source>
        <dbReference type="ARBA" id="ARBA00022536"/>
    </source>
</evidence>
<evidence type="ECO:0000256" key="8">
    <source>
        <dbReference type="ARBA" id="ARBA00022989"/>
    </source>
</evidence>
<organism evidence="16 17">
    <name type="scientific">Armadillidium nasatum</name>
    <dbReference type="NCBI Taxonomy" id="96803"/>
    <lineage>
        <taxon>Eukaryota</taxon>
        <taxon>Metazoa</taxon>
        <taxon>Ecdysozoa</taxon>
        <taxon>Arthropoda</taxon>
        <taxon>Crustacea</taxon>
        <taxon>Multicrustacea</taxon>
        <taxon>Malacostraca</taxon>
        <taxon>Eumalacostraca</taxon>
        <taxon>Peracarida</taxon>
        <taxon>Isopoda</taxon>
        <taxon>Oniscidea</taxon>
        <taxon>Crinocheta</taxon>
        <taxon>Armadillidiidae</taxon>
        <taxon>Armadillidium</taxon>
    </lineage>
</organism>
<evidence type="ECO:0000256" key="5">
    <source>
        <dbReference type="ARBA" id="ARBA00022729"/>
    </source>
</evidence>
<dbReference type="InterPro" id="IPR002172">
    <property type="entry name" value="LDrepeatLR_classA_rpt"/>
</dbReference>
<dbReference type="InterPro" id="IPR051221">
    <property type="entry name" value="LDLR-related"/>
</dbReference>
<dbReference type="PROSITE" id="PS01209">
    <property type="entry name" value="LDLRA_1"/>
    <property type="match status" value="6"/>
</dbReference>
<evidence type="ECO:0000256" key="12">
    <source>
        <dbReference type="ARBA" id="ARBA00023180"/>
    </source>
</evidence>
<comment type="caution">
    <text evidence="16">The sequence shown here is derived from an EMBL/GenBank/DDBJ whole genome shotgun (WGS) entry which is preliminary data.</text>
</comment>
<feature type="repeat" description="LDL-receptor class B" evidence="14">
    <location>
        <begin position="277"/>
        <end position="325"/>
    </location>
</feature>
<keyword evidence="9" id="KW-0472">Membrane</keyword>
<feature type="disulfide bond" evidence="13">
    <location>
        <begin position="1464"/>
        <end position="1476"/>
    </location>
</feature>
<feature type="disulfide bond" evidence="13">
    <location>
        <begin position="1170"/>
        <end position="1185"/>
    </location>
</feature>
<proteinExistence type="predicted"/>
<feature type="disulfide bond" evidence="13">
    <location>
        <begin position="1241"/>
        <end position="1253"/>
    </location>
</feature>
<gene>
    <name evidence="16" type="primary">LRP1_0</name>
    <name evidence="16" type="ORF">Anas_07535</name>
</gene>
<dbReference type="Proteomes" id="UP000326759">
    <property type="component" value="Unassembled WGS sequence"/>
</dbReference>
<reference evidence="16 17" key="1">
    <citation type="journal article" date="2019" name="PLoS Biol.">
        <title>Sex chromosomes control vertical transmission of feminizing Wolbachia symbionts in an isopod.</title>
        <authorList>
            <person name="Becking T."/>
            <person name="Chebbi M.A."/>
            <person name="Giraud I."/>
            <person name="Moumen B."/>
            <person name="Laverre T."/>
            <person name="Caubet Y."/>
            <person name="Peccoud J."/>
            <person name="Gilbert C."/>
            <person name="Cordaux R."/>
        </authorList>
    </citation>
    <scope>NUCLEOTIDE SEQUENCE [LARGE SCALE GENOMIC DNA]</scope>
    <source>
        <strain evidence="16">ANa2</strain>
        <tissue evidence="16">Whole body excluding digestive tract and cuticle</tissue>
    </source>
</reference>
<protein>
    <submittedName>
        <fullName evidence="16">Prolow-density lipoprotein receptor-related protein 1</fullName>
    </submittedName>
</protein>
<keyword evidence="17" id="KW-1185">Reference proteome</keyword>
<comment type="subcellular location">
    <subcellularLocation>
        <location evidence="1">Membrane</location>
        <topology evidence="1">Single-pass membrane protein</topology>
    </subcellularLocation>
</comment>
<feature type="disulfide bond" evidence="13">
    <location>
        <begin position="1471"/>
        <end position="1489"/>
    </location>
</feature>
<evidence type="ECO:0000256" key="14">
    <source>
        <dbReference type="PROSITE-ProRule" id="PRU00461"/>
    </source>
</evidence>
<feature type="disulfide bond" evidence="13">
    <location>
        <begin position="1483"/>
        <end position="1498"/>
    </location>
</feature>
<sequence>MAGEGRRVVILVNSIEGGGWPNGLTLDYNLKKIYWIDAKSDSIHSANYDGSQNREILRSHKRLSHAFAISLFENTVYWTDWRTNSVTSANKFNGTDIQILQVTITQPFDIHILHPSRQPKVPVNPCEKDNGGCSHLCLLSFNGTRQCNCPQIMSLRSDNVTCVHIITRIPILKSQTSLPIDFVENNRMIYWADTRLNEIRRMNISTSGSPKETVVDTAIESPNGFAIDWLSGNMFIGSSGPTRKQISVGTINGEFVMPIITESIYQIESLAVDPYEGRIFWSDVGETIHTIQVSSMLGTNRKTISSQKDNQDLKYPTSLSFDPQSKRLYWANKGSKTIQYFDFSENKLHTLLTGGNKSEPIAITVYKEFVYYYDAFSNNIYRMDKYAGKGRETIQTNVNGILSLKIYDKNLRMGSSNACSQDYQRCAHLCLPLNATERKCMCAVGYRVDENDPNVCVGENDVLIYSTPLGLSGISVADLTIEDDYSNNDEDTGLTLDFNSDKNYLPPISQVGDASRLDFHVSKDLLIFVNEKSGTITRIQRDGTDRRTLFKDSESVEGIAVDWVSNNVYWSNVYAKVIELCKLKGSERFVVIAEGLSKPGALAVYPSKGLLFWADVGKIPRIGRSTLDGKDIKILANSSLQYPNDLSIDYTDDVIYFIDRDLKILEKMNIDGSSRTPILNVESKPSSVFVFEDYIYVALSDKSSGSLHVIHKQTLKKKVLRSESSSLKSLIIMSNNAQSDINHGIFFFVFHFGIADYDAFLMYSNNTSIESLHMFDDGNPNLPLKSITSDFIKNAISLAFDYRNKRLYYSDIQRRSINSVFFNGTDHVILVEGQGSVEGVAFEESHRDLYWTCQNDASINRMSVLPEGSQVEKFIRLRPDDKPRGIAVYSCERQVFWTNWNSKAPSLQKAYVSGMNVQSIITTHIRMPNGLVIDHKALKLYWGDARLDKIERCNLDGTGRIVLIKDYPNHPFDLAVYGDFLFWTDWGLQAVVRANKYTGKEITKLTPKIPNLMGIIAVANDTNVCVASPCRVVNGGCEDFCHLDERGQVFCTCLHGRILLPDGRRCGTKPSNCTDEEFTCGSGFCIPYTFSCDGVPECPDGSDENSNYCSNRICRDGHFSCGKGLCIPDSKHCDGVLNCPGFEDESDCECKPDEFRCLESGICLAESLRCNFEPDCHDASDEMGCGKTNCSTLLKDQYKGVELINCANTSNCIHPKWICDGVNDCWDNSDEIGCNTINGSCSNGKFLCDLTHCLPSEWLCDLEIDCNDRSDEINCSTTTSTNCKGTHYECVGKNCTPKVFVCDEEDNDIKKDNSTKDEKSYQCPKGQFKCESDGKCIYDHWRCDGMKDCRDGSDEPDDCRTLTCSSKEFKCNGTGRCIPLTWVCDGDIDCGEGADDENPKDGCPSPKGGAAVTHSEGACEEGQFMCRMFHHAEYECIPMDFYCDAIVDCTDGSDEPETCHKRECFDSQFTCANKKCIPHVWVCNGRDDCSDASDENNCSK</sequence>
<dbReference type="Pfam" id="PF14670">
    <property type="entry name" value="FXa_inhibition"/>
    <property type="match status" value="1"/>
</dbReference>
<evidence type="ECO:0000256" key="1">
    <source>
        <dbReference type="ARBA" id="ARBA00004167"/>
    </source>
</evidence>
<dbReference type="SUPFAM" id="SSF57196">
    <property type="entry name" value="EGF/Laminin"/>
    <property type="match status" value="1"/>
</dbReference>
<feature type="repeat" description="LDL-receptor class B" evidence="14">
    <location>
        <begin position="609"/>
        <end position="652"/>
    </location>
</feature>
<dbReference type="SMART" id="SM00192">
    <property type="entry name" value="LDLa"/>
    <property type="match status" value="9"/>
</dbReference>
<dbReference type="Pfam" id="PF00058">
    <property type="entry name" value="Ldl_recept_b"/>
    <property type="match status" value="3"/>
</dbReference>
<feature type="domain" description="EGF-like" evidence="15">
    <location>
        <begin position="125"/>
        <end position="163"/>
    </location>
</feature>
<dbReference type="EMBL" id="SEYY01001112">
    <property type="protein sequence ID" value="KAB7505768.1"/>
    <property type="molecule type" value="Genomic_DNA"/>
</dbReference>
<dbReference type="GO" id="GO:0006897">
    <property type="term" value="P:endocytosis"/>
    <property type="evidence" value="ECO:0007669"/>
    <property type="project" value="UniProtKB-KW"/>
</dbReference>
<feature type="repeat" description="LDL-receptor class B" evidence="14">
    <location>
        <begin position="893"/>
        <end position="937"/>
    </location>
</feature>
<keyword evidence="8" id="KW-1133">Transmembrane helix</keyword>
<evidence type="ECO:0000256" key="10">
    <source>
        <dbReference type="ARBA" id="ARBA00023157"/>
    </source>
</evidence>
<dbReference type="SMART" id="SM00181">
    <property type="entry name" value="EGF"/>
    <property type="match status" value="4"/>
</dbReference>
<evidence type="ECO:0000256" key="3">
    <source>
        <dbReference type="ARBA" id="ARBA00022583"/>
    </source>
</evidence>
<feature type="repeat" description="LDL-receptor class B" evidence="14">
    <location>
        <begin position="31"/>
        <end position="73"/>
    </location>
</feature>
<evidence type="ECO:0000256" key="11">
    <source>
        <dbReference type="ARBA" id="ARBA00023170"/>
    </source>
</evidence>
<dbReference type="GO" id="GO:0005886">
    <property type="term" value="C:plasma membrane"/>
    <property type="evidence" value="ECO:0007669"/>
    <property type="project" value="TreeGrafter"/>
</dbReference>
<dbReference type="Pfam" id="PF00057">
    <property type="entry name" value="Ldl_recept_a"/>
    <property type="match status" value="9"/>
</dbReference>
<dbReference type="PANTHER" id="PTHR22722">
    <property type="entry name" value="LOW-DENSITY LIPOPROTEIN RECEPTOR-RELATED PROTEIN 2-RELATED"/>
    <property type="match status" value="1"/>
</dbReference>
<dbReference type="InterPro" id="IPR036055">
    <property type="entry name" value="LDL_receptor-like_sf"/>
</dbReference>
<feature type="repeat" description="LDL-receptor class B" evidence="14">
    <location>
        <begin position="566"/>
        <end position="608"/>
    </location>
</feature>
<accession>A0A5N5TI22</accession>
<evidence type="ECO:0000313" key="16">
    <source>
        <dbReference type="EMBL" id="KAB7505768.1"/>
    </source>
</evidence>
<dbReference type="SUPFAM" id="SSF63825">
    <property type="entry name" value="YWTD domain"/>
    <property type="match status" value="4"/>
</dbReference>